<dbReference type="InterPro" id="IPR036691">
    <property type="entry name" value="Endo/exonu/phosph_ase_sf"/>
</dbReference>
<dbReference type="PANTHER" id="PTHR11371:SF31">
    <property type="entry name" value="EXTRACELLULAR NUCLEASE"/>
    <property type="match status" value="1"/>
</dbReference>
<dbReference type="Proteomes" id="UP001165289">
    <property type="component" value="Unassembled WGS sequence"/>
</dbReference>
<organism evidence="1 2">
    <name type="scientific">Oopsacas minuta</name>
    <dbReference type="NCBI Taxonomy" id="111878"/>
    <lineage>
        <taxon>Eukaryota</taxon>
        <taxon>Metazoa</taxon>
        <taxon>Porifera</taxon>
        <taxon>Hexactinellida</taxon>
        <taxon>Hexasterophora</taxon>
        <taxon>Lyssacinosida</taxon>
        <taxon>Leucopsacidae</taxon>
        <taxon>Oopsacas</taxon>
    </lineage>
</organism>
<dbReference type="AlphaFoldDB" id="A0AAV7JFZ4"/>
<dbReference type="GO" id="GO:0006308">
    <property type="term" value="P:DNA catabolic process"/>
    <property type="evidence" value="ECO:0007669"/>
    <property type="project" value="TreeGrafter"/>
</dbReference>
<dbReference type="PANTHER" id="PTHR11371">
    <property type="entry name" value="DEOXYRIBONUCLEASE"/>
    <property type="match status" value="1"/>
</dbReference>
<name>A0AAV7JFZ4_9METZ</name>
<dbReference type="GO" id="GO:0005634">
    <property type="term" value="C:nucleus"/>
    <property type="evidence" value="ECO:0007669"/>
    <property type="project" value="TreeGrafter"/>
</dbReference>
<accession>A0AAV7JFZ4</accession>
<dbReference type="Gene3D" id="3.60.10.10">
    <property type="entry name" value="Endonuclease/exonuclease/phosphatase"/>
    <property type="match status" value="1"/>
</dbReference>
<dbReference type="GO" id="GO:0004530">
    <property type="term" value="F:deoxyribonuclease I activity"/>
    <property type="evidence" value="ECO:0007669"/>
    <property type="project" value="TreeGrafter"/>
</dbReference>
<proteinExistence type="predicted"/>
<dbReference type="GO" id="GO:0003677">
    <property type="term" value="F:DNA binding"/>
    <property type="evidence" value="ECO:0007669"/>
    <property type="project" value="TreeGrafter"/>
</dbReference>
<protein>
    <submittedName>
        <fullName evidence="1">Deoxyribonuclease-1-like 2</fullName>
    </submittedName>
</protein>
<sequence>MPSKCSNCNSFWLQATHTAPENTFNEIQDLYLFTFRSDYLSFGTTDGIILGNLNADCSYLSDEDFQKLSFNTDPAFSFGLKKGANSTSVYRNISCTYDNLILYKSIALEVTDIHVYNFSLALGKDSSQSLAISEHYPIEMKIKACASSVSREPFLTKNRKF</sequence>
<reference evidence="1 2" key="1">
    <citation type="journal article" date="2023" name="BMC Biol.">
        <title>The compact genome of the sponge Oopsacas minuta (Hexactinellida) is lacking key metazoan core genes.</title>
        <authorList>
            <person name="Santini S."/>
            <person name="Schenkelaars Q."/>
            <person name="Jourda C."/>
            <person name="Duchesne M."/>
            <person name="Belahbib H."/>
            <person name="Rocher C."/>
            <person name="Selva M."/>
            <person name="Riesgo A."/>
            <person name="Vervoort M."/>
            <person name="Leys S.P."/>
            <person name="Kodjabachian L."/>
            <person name="Le Bivic A."/>
            <person name="Borchiellini C."/>
            <person name="Claverie J.M."/>
            <person name="Renard E."/>
        </authorList>
    </citation>
    <scope>NUCLEOTIDE SEQUENCE [LARGE SCALE GENOMIC DNA]</scope>
    <source>
        <strain evidence="1">SPO-2</strain>
    </source>
</reference>
<evidence type="ECO:0000313" key="1">
    <source>
        <dbReference type="EMBL" id="KAI6647680.1"/>
    </source>
</evidence>
<comment type="caution">
    <text evidence="1">The sequence shown here is derived from an EMBL/GenBank/DDBJ whole genome shotgun (WGS) entry which is preliminary data.</text>
</comment>
<evidence type="ECO:0000313" key="2">
    <source>
        <dbReference type="Proteomes" id="UP001165289"/>
    </source>
</evidence>
<gene>
    <name evidence="1" type="ORF">LOD99_8645</name>
</gene>
<dbReference type="EMBL" id="JAKMXF010000339">
    <property type="protein sequence ID" value="KAI6647680.1"/>
    <property type="molecule type" value="Genomic_DNA"/>
</dbReference>
<keyword evidence="2" id="KW-1185">Reference proteome</keyword>